<comment type="caution">
    <text evidence="1">The sequence shown here is derived from an EMBL/GenBank/DDBJ whole genome shotgun (WGS) entry which is preliminary data.</text>
</comment>
<evidence type="ECO:0000313" key="2">
    <source>
        <dbReference type="Proteomes" id="UP000828390"/>
    </source>
</evidence>
<name>A0A9D4M8R8_DREPO</name>
<organism evidence="1 2">
    <name type="scientific">Dreissena polymorpha</name>
    <name type="common">Zebra mussel</name>
    <name type="synonym">Mytilus polymorpha</name>
    <dbReference type="NCBI Taxonomy" id="45954"/>
    <lineage>
        <taxon>Eukaryota</taxon>
        <taxon>Metazoa</taxon>
        <taxon>Spiralia</taxon>
        <taxon>Lophotrochozoa</taxon>
        <taxon>Mollusca</taxon>
        <taxon>Bivalvia</taxon>
        <taxon>Autobranchia</taxon>
        <taxon>Heteroconchia</taxon>
        <taxon>Euheterodonta</taxon>
        <taxon>Imparidentia</taxon>
        <taxon>Neoheterodontei</taxon>
        <taxon>Myida</taxon>
        <taxon>Dreissenoidea</taxon>
        <taxon>Dreissenidae</taxon>
        <taxon>Dreissena</taxon>
    </lineage>
</organism>
<sequence length="79" mass="9485">MMLNSVLFSLRFRLPVQRPFMPMATLRRPVSWPNSWQRSCWPFPQTSWQRPPLSPLSKVEWFKLSLAKQLHFVYGFNGF</sequence>
<proteinExistence type="predicted"/>
<dbReference type="AlphaFoldDB" id="A0A9D4M8R8"/>
<evidence type="ECO:0000313" key="1">
    <source>
        <dbReference type="EMBL" id="KAH3872213.1"/>
    </source>
</evidence>
<accession>A0A9D4M8R8</accession>
<keyword evidence="2" id="KW-1185">Reference proteome</keyword>
<reference evidence="1" key="2">
    <citation type="submission" date="2020-11" db="EMBL/GenBank/DDBJ databases">
        <authorList>
            <person name="McCartney M.A."/>
            <person name="Auch B."/>
            <person name="Kono T."/>
            <person name="Mallez S."/>
            <person name="Becker A."/>
            <person name="Gohl D.M."/>
            <person name="Silverstein K.A.T."/>
            <person name="Koren S."/>
            <person name="Bechman K.B."/>
            <person name="Herman A."/>
            <person name="Abrahante J.E."/>
            <person name="Garbe J."/>
        </authorList>
    </citation>
    <scope>NUCLEOTIDE SEQUENCE</scope>
    <source>
        <strain evidence="1">Duluth1</strain>
        <tissue evidence="1">Whole animal</tissue>
    </source>
</reference>
<dbReference type="EMBL" id="JAIWYP010000002">
    <property type="protein sequence ID" value="KAH3872213.1"/>
    <property type="molecule type" value="Genomic_DNA"/>
</dbReference>
<reference evidence="1" key="1">
    <citation type="journal article" date="2019" name="bioRxiv">
        <title>The Genome of the Zebra Mussel, Dreissena polymorpha: A Resource for Invasive Species Research.</title>
        <authorList>
            <person name="McCartney M.A."/>
            <person name="Auch B."/>
            <person name="Kono T."/>
            <person name="Mallez S."/>
            <person name="Zhang Y."/>
            <person name="Obille A."/>
            <person name="Becker A."/>
            <person name="Abrahante J.E."/>
            <person name="Garbe J."/>
            <person name="Badalamenti J.P."/>
            <person name="Herman A."/>
            <person name="Mangelson H."/>
            <person name="Liachko I."/>
            <person name="Sullivan S."/>
            <person name="Sone E.D."/>
            <person name="Koren S."/>
            <person name="Silverstein K.A.T."/>
            <person name="Beckman K.B."/>
            <person name="Gohl D.M."/>
        </authorList>
    </citation>
    <scope>NUCLEOTIDE SEQUENCE</scope>
    <source>
        <strain evidence="1">Duluth1</strain>
        <tissue evidence="1">Whole animal</tissue>
    </source>
</reference>
<dbReference type="Proteomes" id="UP000828390">
    <property type="component" value="Unassembled WGS sequence"/>
</dbReference>
<gene>
    <name evidence="1" type="ORF">DPMN_035428</name>
</gene>
<protein>
    <submittedName>
        <fullName evidence="1">Uncharacterized protein</fullName>
    </submittedName>
</protein>